<dbReference type="Pfam" id="PF01757">
    <property type="entry name" value="Acyl_transf_3"/>
    <property type="match status" value="1"/>
</dbReference>
<keyword evidence="1" id="KW-1133">Transmembrane helix</keyword>
<dbReference type="GO" id="GO:0016020">
    <property type="term" value="C:membrane"/>
    <property type="evidence" value="ECO:0007669"/>
    <property type="project" value="TreeGrafter"/>
</dbReference>
<feature type="transmembrane region" description="Helical" evidence="1">
    <location>
        <begin position="361"/>
        <end position="380"/>
    </location>
</feature>
<dbReference type="GO" id="GO:0016747">
    <property type="term" value="F:acyltransferase activity, transferring groups other than amino-acyl groups"/>
    <property type="evidence" value="ECO:0007669"/>
    <property type="project" value="InterPro"/>
</dbReference>
<dbReference type="PANTHER" id="PTHR23028:SF53">
    <property type="entry name" value="ACYL_TRANSF_3 DOMAIN-CONTAINING PROTEIN"/>
    <property type="match status" value="1"/>
</dbReference>
<keyword evidence="4" id="KW-0808">Transferase</keyword>
<keyword evidence="4" id="KW-0012">Acyltransferase</keyword>
<feature type="transmembrane region" description="Helical" evidence="1">
    <location>
        <begin position="207"/>
        <end position="225"/>
    </location>
</feature>
<feature type="transmembrane region" description="Helical" evidence="1">
    <location>
        <begin position="174"/>
        <end position="195"/>
    </location>
</feature>
<organism evidence="4 5">
    <name type="scientific">Glycomyces albidus</name>
    <dbReference type="NCBI Taxonomy" id="2656774"/>
    <lineage>
        <taxon>Bacteria</taxon>
        <taxon>Bacillati</taxon>
        <taxon>Actinomycetota</taxon>
        <taxon>Actinomycetes</taxon>
        <taxon>Glycomycetales</taxon>
        <taxon>Glycomycetaceae</taxon>
        <taxon>Glycomyces</taxon>
    </lineage>
</organism>
<feature type="domain" description="Acyltransferase 3" evidence="2">
    <location>
        <begin position="13"/>
        <end position="341"/>
    </location>
</feature>
<evidence type="ECO:0000259" key="2">
    <source>
        <dbReference type="Pfam" id="PF01757"/>
    </source>
</evidence>
<dbReference type="InterPro" id="IPR043968">
    <property type="entry name" value="SGNH"/>
</dbReference>
<sequence>MVRVPSSHVYRPEIQGLRAFAVLLVAVYHIWFGRVSGGVDVFLFLTGFLITGSLLRGVERDGRVQPVAFLARLARRLFPAAAVVLLAVLLMGWLLLPGTRQYDVACETVASALYFENWTLASNTVDYLARDKPLSPLQHFWSLSIQGQFYLAWLVLVALAAAAAKALKASPRAAVLAGCAAVFAGSLAYSVAATAERQQWAYFDTGARLWEFALGGMLAIALPFLKLPERVRVVLGWTGLAALLSCGALLEVSTMFPGWIALWPTGAALLVIVSGTTGSRWGADRLLTWRPLAAVGDHSYSLYLWHWPILVAYLYIAGRSTATVLGGVLVLGLSLAAAYLTKRFVEDRTAPRRTSTRRWSVAVAAAFLVPVVVTAGAAQAQLAERQERLEAEIAEALEDGDAYPGAAVLDDPALAESLPEDMPLLPPLETVAQDLPRVYKGEDDCDGARRLCVFGDAEGQRTVALVGASRIAHYFPAFEQAALGNGWRLLVLSKSSCQFTSEPGIEEVRGEFDADCAEYNEWALGQLEEQRPDLVVTLSGRAHTDDERAYPGFVDRWRELDAWGIPVLALRDLPRFPDPVPECVARIGAGACVFEAEPSHDPTDPSAALEDVPDNVAFADLTPYVCPDGECPAAIGNILVYRDTSHLTDTYAATLAPFVERTVLDATGWQRPGT</sequence>
<comment type="caution">
    <text evidence="4">The sequence shown here is derived from an EMBL/GenBank/DDBJ whole genome shotgun (WGS) entry which is preliminary data.</text>
</comment>
<accession>A0A6L5G4K6</accession>
<evidence type="ECO:0000313" key="4">
    <source>
        <dbReference type="EMBL" id="MQM24574.1"/>
    </source>
</evidence>
<feature type="transmembrane region" description="Helical" evidence="1">
    <location>
        <begin position="77"/>
        <end position="96"/>
    </location>
</feature>
<keyword evidence="1" id="KW-0812">Transmembrane</keyword>
<feature type="transmembrane region" description="Helical" evidence="1">
    <location>
        <begin position="232"/>
        <end position="250"/>
    </location>
</feature>
<keyword evidence="1" id="KW-0472">Membrane</keyword>
<feature type="transmembrane region" description="Helical" evidence="1">
    <location>
        <begin position="322"/>
        <end position="340"/>
    </location>
</feature>
<evidence type="ECO:0000256" key="1">
    <source>
        <dbReference type="SAM" id="Phobius"/>
    </source>
</evidence>
<evidence type="ECO:0000313" key="5">
    <source>
        <dbReference type="Proteomes" id="UP000477750"/>
    </source>
</evidence>
<proteinExistence type="predicted"/>
<dbReference type="Proteomes" id="UP000477750">
    <property type="component" value="Unassembled WGS sequence"/>
</dbReference>
<dbReference type="EMBL" id="WIAO01000002">
    <property type="protein sequence ID" value="MQM24574.1"/>
    <property type="molecule type" value="Genomic_DNA"/>
</dbReference>
<evidence type="ECO:0000259" key="3">
    <source>
        <dbReference type="Pfam" id="PF19040"/>
    </source>
</evidence>
<feature type="transmembrane region" description="Helical" evidence="1">
    <location>
        <begin position="256"/>
        <end position="279"/>
    </location>
</feature>
<feature type="transmembrane region" description="Helical" evidence="1">
    <location>
        <begin position="300"/>
        <end position="316"/>
    </location>
</feature>
<dbReference type="Pfam" id="PF19040">
    <property type="entry name" value="SGNH"/>
    <property type="match status" value="1"/>
</dbReference>
<gene>
    <name evidence="4" type="ORF">GFD30_03100</name>
</gene>
<dbReference type="PANTHER" id="PTHR23028">
    <property type="entry name" value="ACETYLTRANSFERASE"/>
    <property type="match status" value="1"/>
</dbReference>
<feature type="transmembrane region" description="Helical" evidence="1">
    <location>
        <begin position="37"/>
        <end position="56"/>
    </location>
</feature>
<dbReference type="InterPro" id="IPR002656">
    <property type="entry name" value="Acyl_transf_3_dom"/>
</dbReference>
<feature type="domain" description="SGNH" evidence="3">
    <location>
        <begin position="447"/>
        <end position="660"/>
    </location>
</feature>
<dbReference type="GO" id="GO:0009103">
    <property type="term" value="P:lipopolysaccharide biosynthetic process"/>
    <property type="evidence" value="ECO:0007669"/>
    <property type="project" value="TreeGrafter"/>
</dbReference>
<feature type="transmembrane region" description="Helical" evidence="1">
    <location>
        <begin position="149"/>
        <end position="167"/>
    </location>
</feature>
<dbReference type="AlphaFoldDB" id="A0A6L5G4K6"/>
<name>A0A6L5G4K6_9ACTN</name>
<keyword evidence="5" id="KW-1185">Reference proteome</keyword>
<protein>
    <submittedName>
        <fullName evidence="4">Acyltransferase family protein</fullName>
    </submittedName>
</protein>
<dbReference type="InterPro" id="IPR050879">
    <property type="entry name" value="Acyltransferase_3"/>
</dbReference>
<reference evidence="4 5" key="1">
    <citation type="submission" date="2019-10" db="EMBL/GenBank/DDBJ databases">
        <title>Glycomyces albidus sp. nov., a novel actinomycete isolated from rhizosphere soil of wheat (Triticum aestivum L.).</title>
        <authorList>
            <person name="Qian L."/>
        </authorList>
    </citation>
    <scope>NUCLEOTIDE SEQUENCE [LARGE SCALE GENOMIC DNA]</scope>
    <source>
        <strain evidence="4 5">NEAU-7082</strain>
    </source>
</reference>